<dbReference type="WBParaSite" id="jg15358">
    <property type="protein sequence ID" value="jg15358"/>
    <property type="gene ID" value="jg15358"/>
</dbReference>
<dbReference type="InterPro" id="IPR032942">
    <property type="entry name" value="BPI/LBP/Plunc"/>
</dbReference>
<feature type="domain" description="Lipid-binding serum glycoprotein C-terminal" evidence="1">
    <location>
        <begin position="124"/>
        <end position="199"/>
    </location>
</feature>
<sequence>MIENVINRDMNTILATMPLKVRINENNLDFIGQTLEFRMLNLLLPSTLLKLHFLKHPKPSSRSKQANKPVSPLPPAKNLTLLNFVHQLRDQNLVLDFSLINDPFVSQGTILMKSHGEISFSGFGGTPFYPPNVVIPAPHGVHMAEFFGTDYIANSMLYHAYRQHYMDVTVGPESSPQLKDVLQTSCPSGFCIGEFLVYVRANPKNATQVKAQVIRAETTMTSNVNLWIDRTHIVGNASIENLDFKLLEASIKDVDQSTFGDLGLFVLNF</sequence>
<proteinExistence type="predicted"/>
<feature type="domain" description="Lipid-binding serum glycoprotein C-terminal" evidence="1">
    <location>
        <begin position="207"/>
        <end position="264"/>
    </location>
</feature>
<organism evidence="2 3">
    <name type="scientific">Ditylenchus dipsaci</name>
    <dbReference type="NCBI Taxonomy" id="166011"/>
    <lineage>
        <taxon>Eukaryota</taxon>
        <taxon>Metazoa</taxon>
        <taxon>Ecdysozoa</taxon>
        <taxon>Nematoda</taxon>
        <taxon>Chromadorea</taxon>
        <taxon>Rhabditida</taxon>
        <taxon>Tylenchina</taxon>
        <taxon>Tylenchomorpha</taxon>
        <taxon>Sphaerularioidea</taxon>
        <taxon>Anguinidae</taxon>
        <taxon>Anguininae</taxon>
        <taxon>Ditylenchus</taxon>
    </lineage>
</organism>
<evidence type="ECO:0000259" key="1">
    <source>
        <dbReference type="Pfam" id="PF02886"/>
    </source>
</evidence>
<accession>A0A915D4P1</accession>
<dbReference type="PANTHER" id="PTHR10504:SF137">
    <property type="entry name" value="BPI FOLD-CONTAINING FAMILY C PROTEIN"/>
    <property type="match status" value="1"/>
</dbReference>
<dbReference type="InterPro" id="IPR017943">
    <property type="entry name" value="Bactericidal_perm-incr_a/b_dom"/>
</dbReference>
<dbReference type="PANTHER" id="PTHR10504">
    <property type="entry name" value="BACTERICIDAL PERMEABILITY-INCREASING BPI PROTEIN-RELATED"/>
    <property type="match status" value="1"/>
</dbReference>
<name>A0A915D4P1_9BILA</name>
<dbReference type="Gene3D" id="3.15.20.10">
    <property type="entry name" value="Bactericidal permeability-increasing protein, domain 2"/>
    <property type="match status" value="2"/>
</dbReference>
<dbReference type="SUPFAM" id="SSF55394">
    <property type="entry name" value="Bactericidal permeability-increasing protein, BPI"/>
    <property type="match status" value="1"/>
</dbReference>
<evidence type="ECO:0000313" key="2">
    <source>
        <dbReference type="Proteomes" id="UP000887574"/>
    </source>
</evidence>
<dbReference type="Pfam" id="PF02886">
    <property type="entry name" value="LBP_BPI_CETP_C"/>
    <property type="match status" value="2"/>
</dbReference>
<dbReference type="InterPro" id="IPR001124">
    <property type="entry name" value="Lipid-bd_serum_glycop_C"/>
</dbReference>
<dbReference type="GO" id="GO:0005615">
    <property type="term" value="C:extracellular space"/>
    <property type="evidence" value="ECO:0007669"/>
    <property type="project" value="TreeGrafter"/>
</dbReference>
<dbReference type="Proteomes" id="UP000887574">
    <property type="component" value="Unplaced"/>
</dbReference>
<protein>
    <submittedName>
        <fullName evidence="3">Lipid-binding serum glycoprotein C-terminal domain-containing protein</fullName>
    </submittedName>
</protein>
<keyword evidence="2" id="KW-1185">Reference proteome</keyword>
<dbReference type="AlphaFoldDB" id="A0A915D4P1"/>
<evidence type="ECO:0000313" key="3">
    <source>
        <dbReference type="WBParaSite" id="jg15358"/>
    </source>
</evidence>
<dbReference type="GO" id="GO:0008289">
    <property type="term" value="F:lipid binding"/>
    <property type="evidence" value="ECO:0007669"/>
    <property type="project" value="InterPro"/>
</dbReference>
<reference evidence="3" key="1">
    <citation type="submission" date="2022-11" db="UniProtKB">
        <authorList>
            <consortium name="WormBaseParasite"/>
        </authorList>
    </citation>
    <scope>IDENTIFICATION</scope>
</reference>